<evidence type="ECO:0000256" key="1">
    <source>
        <dbReference type="SAM" id="MobiDB-lite"/>
    </source>
</evidence>
<keyword evidence="3" id="KW-1185">Reference proteome</keyword>
<proteinExistence type="predicted"/>
<reference evidence="2 3" key="1">
    <citation type="journal article" date="2011" name="Nat. Biotechnol.">
        <title>Comparative genomic analysis of the thermophilic biomass-degrading fungi Myceliophthora thermophila and Thielavia terrestris.</title>
        <authorList>
            <person name="Berka R.M."/>
            <person name="Grigoriev I.V."/>
            <person name="Otillar R."/>
            <person name="Salamov A."/>
            <person name="Grimwood J."/>
            <person name="Reid I."/>
            <person name="Ishmael N."/>
            <person name="John T."/>
            <person name="Darmond C."/>
            <person name="Moisan M.-C."/>
            <person name="Henrissat B."/>
            <person name="Coutinho P.M."/>
            <person name="Lombard V."/>
            <person name="Natvig D.O."/>
            <person name="Lindquist E."/>
            <person name="Schmutz J."/>
            <person name="Lucas S."/>
            <person name="Harris P."/>
            <person name="Powlowski J."/>
            <person name="Bellemare A."/>
            <person name="Taylor D."/>
            <person name="Butler G."/>
            <person name="de Vries R.P."/>
            <person name="Allijn I.E."/>
            <person name="van den Brink J."/>
            <person name="Ushinsky S."/>
            <person name="Storms R."/>
            <person name="Powell A.J."/>
            <person name="Paulsen I.T."/>
            <person name="Elbourne L.D.H."/>
            <person name="Baker S.E."/>
            <person name="Magnuson J."/>
            <person name="LaBoissiere S."/>
            <person name="Clutterbuck A.J."/>
            <person name="Martinez D."/>
            <person name="Wogulis M."/>
            <person name="de Leon A.L."/>
            <person name="Rey M.W."/>
            <person name="Tsang A."/>
        </authorList>
    </citation>
    <scope>NUCLEOTIDE SEQUENCE [LARGE SCALE GENOMIC DNA]</scope>
    <source>
        <strain evidence="3">ATCC 38088 / NRRL 8126</strain>
    </source>
</reference>
<accession>G2QQP1</accession>
<feature type="compositionally biased region" description="Basic and acidic residues" evidence="1">
    <location>
        <begin position="101"/>
        <end position="115"/>
    </location>
</feature>
<feature type="compositionally biased region" description="Low complexity" evidence="1">
    <location>
        <begin position="35"/>
        <end position="55"/>
    </location>
</feature>
<name>G2QQP1_THETT</name>
<feature type="region of interest" description="Disordered" evidence="1">
    <location>
        <begin position="297"/>
        <end position="335"/>
    </location>
</feature>
<organism evidence="2 3">
    <name type="scientific">Thermothielavioides terrestris (strain ATCC 38088 / NRRL 8126)</name>
    <name type="common">Thielavia terrestris</name>
    <dbReference type="NCBI Taxonomy" id="578455"/>
    <lineage>
        <taxon>Eukaryota</taxon>
        <taxon>Fungi</taxon>
        <taxon>Dikarya</taxon>
        <taxon>Ascomycota</taxon>
        <taxon>Pezizomycotina</taxon>
        <taxon>Sordariomycetes</taxon>
        <taxon>Sordariomycetidae</taxon>
        <taxon>Sordariales</taxon>
        <taxon>Chaetomiaceae</taxon>
        <taxon>Thermothielavioides</taxon>
        <taxon>Thermothielavioides terrestris</taxon>
    </lineage>
</organism>
<protein>
    <submittedName>
        <fullName evidence="2">Uncharacterized protein</fullName>
    </submittedName>
</protein>
<gene>
    <name evidence="2" type="ORF">THITE_112949</name>
</gene>
<feature type="compositionally biased region" description="Polar residues" evidence="1">
    <location>
        <begin position="127"/>
        <end position="141"/>
    </location>
</feature>
<feature type="compositionally biased region" description="Basic and acidic residues" evidence="1">
    <location>
        <begin position="10"/>
        <end position="33"/>
    </location>
</feature>
<dbReference type="Proteomes" id="UP000008181">
    <property type="component" value="Chromosome 1"/>
</dbReference>
<dbReference type="KEGG" id="ttt:THITE_112949"/>
<evidence type="ECO:0000313" key="2">
    <source>
        <dbReference type="EMBL" id="AEO63251.1"/>
    </source>
</evidence>
<dbReference type="HOGENOM" id="CLU_652115_0_0_1"/>
<dbReference type="eggNOG" id="ENOG502RJYI">
    <property type="taxonomic scope" value="Eukaryota"/>
</dbReference>
<dbReference type="RefSeq" id="XP_003649587.1">
    <property type="nucleotide sequence ID" value="XM_003649539.1"/>
</dbReference>
<feature type="region of interest" description="Disordered" evidence="1">
    <location>
        <begin position="1"/>
        <end position="158"/>
    </location>
</feature>
<dbReference type="AlphaFoldDB" id="G2QQP1"/>
<dbReference type="EMBL" id="CP003009">
    <property type="protein sequence ID" value="AEO63251.1"/>
    <property type="molecule type" value="Genomic_DNA"/>
</dbReference>
<evidence type="ECO:0000313" key="3">
    <source>
        <dbReference type="Proteomes" id="UP000008181"/>
    </source>
</evidence>
<sequence>MFEVDWSDYTTERIGQRRARKEAERELKKKEEDIGSSSGTLSTRTSRSSGQQRLSFGSLGRKTLANVFRSEKHETTIPESSARAAESKRGSGGTQKIATELTEKPALGEEGRFDTKGAMTAYEHGENNPSASSRSGRQPRTTARPEASRTLRPPPLPFTAPLDSDALVFEAIDEWFAALLGPKRQLPQPDPDGPIRRGNVLLPPNFHRPEPESPTRRVAKKDLAIAPGASRIKFLADNPDDWHPVPGWKDTSSMVTEYSASTDHRLEKLDEEEVVVGSLTADMDAIHVQEGVVKETSVSQKDHDSAANLPADGIGEVAIPPGQPAKRGNAGKFDPSMAISTWI</sequence>
<dbReference type="GeneID" id="11519130"/>